<evidence type="ECO:0000313" key="3">
    <source>
        <dbReference type="EMBL" id="GJD51949.1"/>
    </source>
</evidence>
<comment type="caution">
    <text evidence="3">The sequence shown here is derived from an EMBL/GenBank/DDBJ whole genome shotgun (WGS) entry which is preliminary data.</text>
</comment>
<feature type="signal peptide" evidence="2">
    <location>
        <begin position="1"/>
        <end position="22"/>
    </location>
</feature>
<feature type="chain" id="PRO_5047518890" evidence="2">
    <location>
        <begin position="23"/>
        <end position="119"/>
    </location>
</feature>
<evidence type="ECO:0000256" key="2">
    <source>
        <dbReference type="SAM" id="SignalP"/>
    </source>
</evidence>
<keyword evidence="2" id="KW-0732">Signal</keyword>
<accession>A0ABQ4R565</accession>
<protein>
    <submittedName>
        <fullName evidence="3">Uncharacterized protein</fullName>
    </submittedName>
</protein>
<evidence type="ECO:0000313" key="4">
    <source>
        <dbReference type="Proteomes" id="UP001055167"/>
    </source>
</evidence>
<feature type="region of interest" description="Disordered" evidence="1">
    <location>
        <begin position="28"/>
        <end position="56"/>
    </location>
</feature>
<keyword evidence="4" id="KW-1185">Reference proteome</keyword>
<organism evidence="3 4">
    <name type="scientific">Methylobacterium crusticola</name>
    <dbReference type="NCBI Taxonomy" id="1697972"/>
    <lineage>
        <taxon>Bacteria</taxon>
        <taxon>Pseudomonadati</taxon>
        <taxon>Pseudomonadota</taxon>
        <taxon>Alphaproteobacteria</taxon>
        <taxon>Hyphomicrobiales</taxon>
        <taxon>Methylobacteriaceae</taxon>
        <taxon>Methylobacterium</taxon>
    </lineage>
</organism>
<dbReference type="EMBL" id="BPQH01000016">
    <property type="protein sequence ID" value="GJD51949.1"/>
    <property type="molecule type" value="Genomic_DNA"/>
</dbReference>
<name>A0ABQ4R565_9HYPH</name>
<reference evidence="3" key="2">
    <citation type="submission" date="2021-08" db="EMBL/GenBank/DDBJ databases">
        <authorList>
            <person name="Tani A."/>
            <person name="Ola A."/>
            <person name="Ogura Y."/>
            <person name="Katsura K."/>
            <person name="Hayashi T."/>
        </authorList>
    </citation>
    <scope>NUCLEOTIDE SEQUENCE</scope>
    <source>
        <strain evidence="3">KCTC 52305</strain>
    </source>
</reference>
<sequence>MTFRPSAAPILKLLFCASWALAVPATCAEARSPPTRPAAAAAPEAAGDPNAPTDEQAKVRRARIEAEAAKREAADKKRDARMNRLGSSICVGCGGPTVPFDPTGGEPPLRKSSSQKPAR</sequence>
<evidence type="ECO:0000256" key="1">
    <source>
        <dbReference type="SAM" id="MobiDB-lite"/>
    </source>
</evidence>
<feature type="compositionally biased region" description="Low complexity" evidence="1">
    <location>
        <begin position="28"/>
        <end position="52"/>
    </location>
</feature>
<feature type="region of interest" description="Disordered" evidence="1">
    <location>
        <begin position="93"/>
        <end position="119"/>
    </location>
</feature>
<gene>
    <name evidence="3" type="ORF">OPKNFCMD_4708</name>
</gene>
<reference evidence="3" key="1">
    <citation type="journal article" date="2021" name="Front. Microbiol.">
        <title>Comprehensive Comparative Genomics and Phenotyping of Methylobacterium Species.</title>
        <authorList>
            <person name="Alessa O."/>
            <person name="Ogura Y."/>
            <person name="Fujitani Y."/>
            <person name="Takami H."/>
            <person name="Hayashi T."/>
            <person name="Sahin N."/>
            <person name="Tani A."/>
        </authorList>
    </citation>
    <scope>NUCLEOTIDE SEQUENCE</scope>
    <source>
        <strain evidence="3">KCTC 52305</strain>
    </source>
</reference>
<proteinExistence type="predicted"/>
<dbReference type="RefSeq" id="WP_128565479.1">
    <property type="nucleotide sequence ID" value="NZ_BPQH01000016.1"/>
</dbReference>
<dbReference type="Proteomes" id="UP001055167">
    <property type="component" value="Unassembled WGS sequence"/>
</dbReference>